<evidence type="ECO:0000259" key="7">
    <source>
        <dbReference type="Pfam" id="PF00828"/>
    </source>
</evidence>
<comment type="similarity">
    <text evidence="1 5">Belongs to the universal ribosomal protein uL15 family.</text>
</comment>
<dbReference type="SUPFAM" id="SSF52080">
    <property type="entry name" value="Ribosomal proteins L15p and L18e"/>
    <property type="match status" value="1"/>
</dbReference>
<evidence type="ECO:0000256" key="4">
    <source>
        <dbReference type="ARBA" id="ARBA00035200"/>
    </source>
</evidence>
<sequence>MPTRARKTRKYRGSRHCGWGQIGQHRASGHKGGLGQSGLHKHHFIRMLMTDPKHFGHDSTHPPHPNLVRKWASVRDLDDIFAKYGKQEGGKKLIDLVELGYDKLLGGGQTENAYVVKVEKFSASAEEKVKQSGGEVQAVA</sequence>
<accession>A0A128A180</accession>
<evidence type="ECO:0000256" key="2">
    <source>
        <dbReference type="ARBA" id="ARBA00022980"/>
    </source>
</evidence>
<dbReference type="GO" id="GO:0006412">
    <property type="term" value="P:translation"/>
    <property type="evidence" value="ECO:0007669"/>
    <property type="project" value="UniProtKB-UniRule"/>
</dbReference>
<gene>
    <name evidence="5" type="primary">rpl15</name>
    <name evidence="8" type="ORF">NDEV_0348</name>
</gene>
<keyword evidence="9" id="KW-1185">Reference proteome</keyword>
<dbReference type="KEGG" id="ndv:NDEV_0348"/>
<protein>
    <recommendedName>
        <fullName evidence="4 5">Large ribosomal subunit protein uL15</fullName>
    </recommendedName>
</protein>
<dbReference type="AlphaFoldDB" id="A0A128A180"/>
<comment type="subunit">
    <text evidence="5">Part of the 50S ribosomal subunit.</text>
</comment>
<dbReference type="Gene3D" id="4.10.990.10">
    <property type="match status" value="1"/>
</dbReference>
<comment type="function">
    <text evidence="5">Binds to the 23S rRNA.</text>
</comment>
<keyword evidence="3 5" id="KW-0687">Ribonucleoprotein</keyword>
<dbReference type="InterPro" id="IPR030878">
    <property type="entry name" value="Ribosomal_uL15"/>
</dbReference>
<dbReference type="EMBL" id="LN890280">
    <property type="protein sequence ID" value="CUR51113.1"/>
    <property type="molecule type" value="Genomic_DNA"/>
</dbReference>
<reference evidence="9" key="1">
    <citation type="submission" date="2015-10" db="EMBL/GenBank/DDBJ databases">
        <authorList>
            <person name="Lehtovirta-Morley L.E."/>
            <person name="Vieille C."/>
        </authorList>
    </citation>
    <scope>NUCLEOTIDE SEQUENCE [LARGE SCALE GENOMIC DNA]</scope>
</reference>
<evidence type="ECO:0000256" key="6">
    <source>
        <dbReference type="SAM" id="MobiDB-lite"/>
    </source>
</evidence>
<evidence type="ECO:0000256" key="1">
    <source>
        <dbReference type="ARBA" id="ARBA00007320"/>
    </source>
</evidence>
<dbReference type="InterPro" id="IPR036227">
    <property type="entry name" value="Ribosomal_uL15/eL18_sf"/>
</dbReference>
<dbReference type="HAMAP" id="MF_01341">
    <property type="entry name" value="Ribosomal_uL15"/>
    <property type="match status" value="1"/>
</dbReference>
<evidence type="ECO:0000256" key="5">
    <source>
        <dbReference type="HAMAP-Rule" id="MF_01341"/>
    </source>
</evidence>
<evidence type="ECO:0000256" key="3">
    <source>
        <dbReference type="ARBA" id="ARBA00023274"/>
    </source>
</evidence>
<evidence type="ECO:0000313" key="8">
    <source>
        <dbReference type="EMBL" id="CUR51113.1"/>
    </source>
</evidence>
<feature type="domain" description="Large ribosomal subunit protein uL15/eL18" evidence="7">
    <location>
        <begin position="73"/>
        <end position="136"/>
    </location>
</feature>
<dbReference type="GO" id="GO:0003735">
    <property type="term" value="F:structural constituent of ribosome"/>
    <property type="evidence" value="ECO:0007669"/>
    <property type="project" value="InterPro"/>
</dbReference>
<evidence type="ECO:0000313" key="9">
    <source>
        <dbReference type="Proteomes" id="UP000196239"/>
    </source>
</evidence>
<dbReference type="PANTHER" id="PTHR11721">
    <property type="entry name" value="60S RIBOSOMAL PROTEIN L27A"/>
    <property type="match status" value="1"/>
</dbReference>
<keyword evidence="5" id="KW-0694">RNA-binding</keyword>
<dbReference type="Pfam" id="PF00828">
    <property type="entry name" value="Ribosomal_L27A"/>
    <property type="match status" value="1"/>
</dbReference>
<keyword evidence="2 5" id="KW-0689">Ribosomal protein</keyword>
<organism evidence="8 9">
    <name type="scientific">Nitrosotalea devaniterrae</name>
    <dbReference type="NCBI Taxonomy" id="1078905"/>
    <lineage>
        <taxon>Archaea</taxon>
        <taxon>Nitrososphaerota</taxon>
        <taxon>Nitrososphaeria</taxon>
        <taxon>Nitrosotaleales</taxon>
        <taxon>Nitrosotaleaceae</taxon>
        <taxon>Nitrosotalea</taxon>
    </lineage>
</organism>
<dbReference type="Proteomes" id="UP000196239">
    <property type="component" value="Chromosome 1"/>
</dbReference>
<dbReference type="GO" id="GO:0019843">
    <property type="term" value="F:rRNA binding"/>
    <property type="evidence" value="ECO:0007669"/>
    <property type="project" value="UniProtKB-UniRule"/>
</dbReference>
<proteinExistence type="inferred from homology"/>
<dbReference type="InterPro" id="IPR027386">
    <property type="entry name" value="Rbsml_uL15_N"/>
</dbReference>
<dbReference type="PANTHER" id="PTHR11721:SF3">
    <property type="entry name" value="LARGE RIBOSOMAL SUBUNIT PROTEIN UL15"/>
    <property type="match status" value="1"/>
</dbReference>
<feature type="region of interest" description="Disordered" evidence="6">
    <location>
        <begin position="1"/>
        <end position="36"/>
    </location>
</feature>
<dbReference type="Gene3D" id="3.100.10.10">
    <property type="match status" value="1"/>
</dbReference>
<feature type="compositionally biased region" description="Basic residues" evidence="6">
    <location>
        <begin position="1"/>
        <end position="15"/>
    </location>
</feature>
<dbReference type="GO" id="GO:0022625">
    <property type="term" value="C:cytosolic large ribosomal subunit"/>
    <property type="evidence" value="ECO:0007669"/>
    <property type="project" value="TreeGrafter"/>
</dbReference>
<dbReference type="InterPro" id="IPR021131">
    <property type="entry name" value="Ribosomal_uL15/eL18"/>
</dbReference>
<name>A0A128A180_9ARCH</name>
<keyword evidence="5" id="KW-0699">rRNA-binding</keyword>